<dbReference type="SMART" id="SM00903">
    <property type="entry name" value="Flavin_Reduct"/>
    <property type="match status" value="1"/>
</dbReference>
<dbReference type="HOGENOM" id="CLU_1773278_0_0_2"/>
<dbReference type="GO" id="GO:0010181">
    <property type="term" value="F:FMN binding"/>
    <property type="evidence" value="ECO:0007669"/>
    <property type="project" value="InterPro"/>
</dbReference>
<dbReference type="eggNOG" id="arCOG02018">
    <property type="taxonomic scope" value="Archaea"/>
</dbReference>
<evidence type="ECO:0000259" key="2">
    <source>
        <dbReference type="SMART" id="SM00903"/>
    </source>
</evidence>
<dbReference type="EMBL" id="CP001014">
    <property type="protein sequence ID" value="ACB40263.1"/>
    <property type="molecule type" value="Genomic_DNA"/>
</dbReference>
<dbReference type="Proteomes" id="UP000001694">
    <property type="component" value="Chromosome"/>
</dbReference>
<dbReference type="KEGG" id="tne:Tneu_1337"/>
<gene>
    <name evidence="3" type="ordered locus">Tneu_1337</name>
</gene>
<dbReference type="InterPro" id="IPR002563">
    <property type="entry name" value="Flavin_Rdtase-like_dom"/>
</dbReference>
<proteinExistence type="predicted"/>
<reference evidence="3" key="1">
    <citation type="submission" date="2008-03" db="EMBL/GenBank/DDBJ databases">
        <title>Complete sequence of Thermoproteus neutrophilus V24Sta.</title>
        <authorList>
            <consortium name="US DOE Joint Genome Institute"/>
            <person name="Copeland A."/>
            <person name="Lucas S."/>
            <person name="Lapidus A."/>
            <person name="Glavina del Rio T."/>
            <person name="Dalin E."/>
            <person name="Tice H."/>
            <person name="Bruce D."/>
            <person name="Goodwin L."/>
            <person name="Pitluck S."/>
            <person name="Sims D."/>
            <person name="Brettin T."/>
            <person name="Detter J.C."/>
            <person name="Han C."/>
            <person name="Kuske C.R."/>
            <person name="Schmutz J."/>
            <person name="Larimer F."/>
            <person name="Land M."/>
            <person name="Hauser L."/>
            <person name="Kyrpides N."/>
            <person name="Mikhailova N."/>
            <person name="Biddle J.F."/>
            <person name="Zhang Z."/>
            <person name="Fitz-Gibbon S.T."/>
            <person name="Lowe T.M."/>
            <person name="Saltikov C."/>
            <person name="House C.H."/>
            <person name="Richardson P."/>
        </authorList>
    </citation>
    <scope>NUCLEOTIDE SEQUENCE [LARGE SCALE GENOMIC DNA]</scope>
    <source>
        <strain evidence="3">V24Sta</strain>
    </source>
</reference>
<organism evidence="3 4">
    <name type="scientific">Pyrobaculum neutrophilum (strain DSM 2338 / JCM 9278 / NBRC 100436 / V24Sta)</name>
    <name type="common">Thermoproteus neutrophilus</name>
    <dbReference type="NCBI Taxonomy" id="444157"/>
    <lineage>
        <taxon>Archaea</taxon>
        <taxon>Thermoproteota</taxon>
        <taxon>Thermoprotei</taxon>
        <taxon>Thermoproteales</taxon>
        <taxon>Thermoproteaceae</taxon>
        <taxon>Pyrobaculum</taxon>
    </lineage>
</organism>
<feature type="domain" description="Flavin reductase like" evidence="2">
    <location>
        <begin position="12"/>
        <end position="139"/>
    </location>
</feature>
<sequence length="146" mass="16000">MSINVACENSPLPTPVLVVVVADHGAVVGWPLVIPGEPPTVAIPLHKNRKTLELIRRHRVFSVNLVKDADRAYEVFGKPGERKLERWGSVAPCRALPCLTLGDASRAVECLYQGEHDVGDHVIVFCSAVASYGCGDYAVWDPCRRR</sequence>
<dbReference type="OrthoDB" id="25685at2157"/>
<dbReference type="SUPFAM" id="SSF50475">
    <property type="entry name" value="FMN-binding split barrel"/>
    <property type="match status" value="1"/>
</dbReference>
<evidence type="ECO:0000313" key="3">
    <source>
        <dbReference type="EMBL" id="ACB40263.1"/>
    </source>
</evidence>
<comment type="cofactor">
    <cofactor evidence="1">
        <name>FMN</name>
        <dbReference type="ChEBI" id="CHEBI:58210"/>
    </cofactor>
</comment>
<dbReference type="Gene3D" id="2.30.110.10">
    <property type="entry name" value="Electron Transport, Fmn-binding Protein, Chain A"/>
    <property type="match status" value="1"/>
</dbReference>
<keyword evidence="4" id="KW-1185">Reference proteome</keyword>
<evidence type="ECO:0000313" key="4">
    <source>
        <dbReference type="Proteomes" id="UP000001694"/>
    </source>
</evidence>
<name>B1Y934_PYRNV</name>
<evidence type="ECO:0000256" key="1">
    <source>
        <dbReference type="ARBA" id="ARBA00001917"/>
    </source>
</evidence>
<dbReference type="GeneID" id="6165162"/>
<accession>B1Y934</accession>
<dbReference type="InterPro" id="IPR012349">
    <property type="entry name" value="Split_barrel_FMN-bd"/>
</dbReference>
<dbReference type="Pfam" id="PF01613">
    <property type="entry name" value="Flavin_Reduct"/>
    <property type="match status" value="1"/>
</dbReference>
<dbReference type="AlphaFoldDB" id="B1Y934"/>
<dbReference type="RefSeq" id="WP_012350682.1">
    <property type="nucleotide sequence ID" value="NC_010525.1"/>
</dbReference>
<protein>
    <submittedName>
        <fullName evidence="3">Flavin reductase domain protein FMN-binding</fullName>
    </submittedName>
</protein>